<evidence type="ECO:0000313" key="12">
    <source>
        <dbReference type="Proteomes" id="UP000016933"/>
    </source>
</evidence>
<protein>
    <recommendedName>
        <fullName evidence="8">PAN2-PAN3 deadenylation complex subunit PAN3</fullName>
    </recommendedName>
    <alternativeName>
        <fullName evidence="8">PAB1P-dependent poly(A)-specific ribonuclease</fullName>
    </alternativeName>
    <alternativeName>
        <fullName evidence="8">Poly(A)-nuclease deadenylation complex subunit 3</fullName>
        <shortName evidence="8">PAN deadenylation complex subunit 3</shortName>
    </alternativeName>
</protein>
<dbReference type="InterPro" id="IPR011009">
    <property type="entry name" value="Kinase-like_dom_sf"/>
</dbReference>
<evidence type="ECO:0000256" key="7">
    <source>
        <dbReference type="ARBA" id="ARBA00023054"/>
    </source>
</evidence>
<dbReference type="STRING" id="675120.N1Q0X1"/>
<dbReference type="Proteomes" id="UP000016933">
    <property type="component" value="Unassembled WGS sequence"/>
</dbReference>
<keyword evidence="5" id="KW-0479">Metal-binding</keyword>
<comment type="subunit">
    <text evidence="8">Homodimer. Forms a heterotrimer with a catalytic subunit PAN2 to form the poly(A)-nuclease (PAN) deadenylation complex. Interacts (via PAM-2 motif) with poly(A)-binding protein PAB1 (via PABC domain), conferring substrate specificity of the enzyme complex.</text>
</comment>
<organism evidence="11 12">
    <name type="scientific">Dothistroma septosporum (strain NZE10 / CBS 128990)</name>
    <name type="common">Red band needle blight fungus</name>
    <name type="synonym">Mycosphaerella pini</name>
    <dbReference type="NCBI Taxonomy" id="675120"/>
    <lineage>
        <taxon>Eukaryota</taxon>
        <taxon>Fungi</taxon>
        <taxon>Dikarya</taxon>
        <taxon>Ascomycota</taxon>
        <taxon>Pezizomycotina</taxon>
        <taxon>Dothideomycetes</taxon>
        <taxon>Dothideomycetidae</taxon>
        <taxon>Mycosphaerellales</taxon>
        <taxon>Mycosphaerellaceae</taxon>
        <taxon>Dothistroma</taxon>
    </lineage>
</organism>
<dbReference type="InterPro" id="IPR041332">
    <property type="entry name" value="Pan3_CK"/>
</dbReference>
<dbReference type="SUPFAM" id="SSF56112">
    <property type="entry name" value="Protein kinase-like (PK-like)"/>
    <property type="match status" value="1"/>
</dbReference>
<dbReference type="EMBL" id="KB446536">
    <property type="protein sequence ID" value="EME48099.1"/>
    <property type="molecule type" value="Genomic_DNA"/>
</dbReference>
<keyword evidence="4 8" id="KW-0547">Nucleotide-binding</keyword>
<proteinExistence type="inferred from homology"/>
<dbReference type="Gene3D" id="1.10.287.3700">
    <property type="match status" value="1"/>
</dbReference>
<dbReference type="GO" id="GO:0006397">
    <property type="term" value="P:mRNA processing"/>
    <property type="evidence" value="ECO:0007669"/>
    <property type="project" value="UniProtKB-KW"/>
</dbReference>
<dbReference type="GO" id="GO:0008143">
    <property type="term" value="F:poly(A) binding"/>
    <property type="evidence" value="ECO:0007669"/>
    <property type="project" value="TreeGrafter"/>
</dbReference>
<comment type="domain">
    <text evidence="8">The N-terminal zinc finger binds to poly(A) RNA.</text>
</comment>
<reference evidence="12" key="1">
    <citation type="journal article" date="2012" name="PLoS Genet.">
        <title>The genomes of the fungal plant pathogens Cladosporium fulvum and Dothistroma septosporum reveal adaptation to different hosts and lifestyles but also signatures of common ancestry.</title>
        <authorList>
            <person name="de Wit P.J.G.M."/>
            <person name="van der Burgt A."/>
            <person name="Oekmen B."/>
            <person name="Stergiopoulos I."/>
            <person name="Abd-Elsalam K.A."/>
            <person name="Aerts A.L."/>
            <person name="Bahkali A.H."/>
            <person name="Beenen H.G."/>
            <person name="Chettri P."/>
            <person name="Cox M.P."/>
            <person name="Datema E."/>
            <person name="de Vries R.P."/>
            <person name="Dhillon B."/>
            <person name="Ganley A.R."/>
            <person name="Griffiths S.A."/>
            <person name="Guo Y."/>
            <person name="Hamelin R.C."/>
            <person name="Henrissat B."/>
            <person name="Kabir M.S."/>
            <person name="Jashni M.K."/>
            <person name="Kema G."/>
            <person name="Klaubauf S."/>
            <person name="Lapidus A."/>
            <person name="Levasseur A."/>
            <person name="Lindquist E."/>
            <person name="Mehrabi R."/>
            <person name="Ohm R.A."/>
            <person name="Owen T.J."/>
            <person name="Salamov A."/>
            <person name="Schwelm A."/>
            <person name="Schijlen E."/>
            <person name="Sun H."/>
            <person name="van den Burg H.A."/>
            <person name="van Ham R.C.H.J."/>
            <person name="Zhang S."/>
            <person name="Goodwin S.B."/>
            <person name="Grigoriev I.V."/>
            <person name="Collemare J."/>
            <person name="Bradshaw R.E."/>
        </authorList>
    </citation>
    <scope>NUCLEOTIDE SEQUENCE [LARGE SCALE GENOMIC DNA]</scope>
    <source>
        <strain evidence="12">NZE10 / CBS 128990</strain>
    </source>
</reference>
<dbReference type="GO" id="GO:0031251">
    <property type="term" value="C:PAN complex"/>
    <property type="evidence" value="ECO:0007669"/>
    <property type="project" value="UniProtKB-UniRule"/>
</dbReference>
<dbReference type="OrthoDB" id="204958at2759"/>
<dbReference type="GO" id="GO:0000932">
    <property type="term" value="C:P-body"/>
    <property type="evidence" value="ECO:0007669"/>
    <property type="project" value="TreeGrafter"/>
</dbReference>
<dbReference type="eggNOG" id="KOG3741">
    <property type="taxonomic scope" value="Eukaryota"/>
</dbReference>
<evidence type="ECO:0000256" key="5">
    <source>
        <dbReference type="ARBA" id="ARBA00022771"/>
    </source>
</evidence>
<feature type="binding site" evidence="8">
    <location>
        <begin position="424"/>
        <end position="425"/>
    </location>
    <ligand>
        <name>ATP</name>
        <dbReference type="ChEBI" id="CHEBI:30616"/>
    </ligand>
</feature>
<keyword evidence="12" id="KW-1185">Reference proteome</keyword>
<comment type="caution">
    <text evidence="8">Lacks conserved residue(s) required for the propagation of feature annotation.</text>
</comment>
<sequence>MSIMSSGSMRIASNAGRPSRYENRAPINSVLCRNGPQCRKHLEGTCNYNHDFGSAPANGLNLPKKSLSVESPSFTPKPVNAQPAKIGISPKAASAAAFTPRGSGKPSGTVKTMLAHRATGSATSAAHSHTRELSGEFNPQLAFQPSQQFQEFIPSQSFLASPPIDHTPQLQHQLAAYGDPFLTQQSLDAAQAQLNPYAPQAPALGGQPFFQDASSYKHPLNYHLYSSIGPRRDNLMPHQRSTADFFLSDNLREELQQKSEATLQTFANSTLPMTVEYLHSLVALDSNNTRSTAPFGYPSWIYKATSSRDGHVYALRRIEGFRLTNEASIRTVNSWKRISNASIVQVHDAFTGKWFGDSSLVVVIDYHPKSQTLAEKHFSTGRNVGKASGQVIQEYELWGYIVQMASALKTIHDASLAARTITPSKLLLTSKNRLRLSACGILDILQHGQDQDIGNLQRNDLRDLGRLILGVATRNAMAHQNMNKALEQVSRSYSERLRSCIGWLLSPPAAVDATSTTAPTISLEYNISALLTSISDKILTVVDSTLHLEDGITSNLMRELENGRLVRLLAKLNVILERPDTGSAPDATINPALLNQPSTSWSETGERYYLKLFRDFVFHQVDPEGRPVLDLGHIITCLNKLDAGIDEKIELISRDEQSMFIISYKEIKRGFEAAWGEISKASNPSRR</sequence>
<dbReference type="GO" id="GO:0000289">
    <property type="term" value="P:nuclear-transcribed mRNA poly(A) tail shortening"/>
    <property type="evidence" value="ECO:0007669"/>
    <property type="project" value="UniProtKB-UniRule"/>
</dbReference>
<dbReference type="GO" id="GO:0008270">
    <property type="term" value="F:zinc ion binding"/>
    <property type="evidence" value="ECO:0007669"/>
    <property type="project" value="UniProtKB-KW"/>
</dbReference>
<dbReference type="Gene3D" id="1.10.510.10">
    <property type="entry name" value="Transferase(Phosphotransferase) domain 1"/>
    <property type="match status" value="1"/>
</dbReference>
<evidence type="ECO:0000256" key="2">
    <source>
        <dbReference type="ARBA" id="ARBA00022490"/>
    </source>
</evidence>
<feature type="binding site" evidence="8">
    <location>
        <begin position="365"/>
        <end position="372"/>
    </location>
    <ligand>
        <name>ATP</name>
        <dbReference type="ChEBI" id="CHEBI:30616"/>
    </ligand>
</feature>
<dbReference type="PANTHER" id="PTHR12272">
    <property type="entry name" value="DEADENYLATION COMPLEX SUBUNIT PAN3"/>
    <property type="match status" value="1"/>
</dbReference>
<evidence type="ECO:0000256" key="9">
    <source>
        <dbReference type="SAM" id="MobiDB-lite"/>
    </source>
</evidence>
<evidence type="ECO:0000256" key="3">
    <source>
        <dbReference type="ARBA" id="ARBA00022664"/>
    </source>
</evidence>
<dbReference type="PANTHER" id="PTHR12272:SF11">
    <property type="entry name" value="PAN2-PAN3 DEADENYLATION COMPLEX SUBUNIT PAN3"/>
    <property type="match status" value="1"/>
</dbReference>
<evidence type="ECO:0000259" key="10">
    <source>
        <dbReference type="PROSITE" id="PS50011"/>
    </source>
</evidence>
<dbReference type="GO" id="GO:0005524">
    <property type="term" value="F:ATP binding"/>
    <property type="evidence" value="ECO:0007669"/>
    <property type="project" value="UniProtKB-UniRule"/>
</dbReference>
<keyword evidence="5" id="KW-0863">Zinc-finger</keyword>
<dbReference type="FunFam" id="1.10.287.3700:FF:000001">
    <property type="entry name" value="PAN2-PAN3 deadenylation complex subunit PAN3"/>
    <property type="match status" value="1"/>
</dbReference>
<reference evidence="11 12" key="2">
    <citation type="journal article" date="2012" name="PLoS Pathog.">
        <title>Diverse lifestyles and strategies of plant pathogenesis encoded in the genomes of eighteen Dothideomycetes fungi.</title>
        <authorList>
            <person name="Ohm R.A."/>
            <person name="Feau N."/>
            <person name="Henrissat B."/>
            <person name="Schoch C.L."/>
            <person name="Horwitz B.A."/>
            <person name="Barry K.W."/>
            <person name="Condon B.J."/>
            <person name="Copeland A.C."/>
            <person name="Dhillon B."/>
            <person name="Glaser F."/>
            <person name="Hesse C.N."/>
            <person name="Kosti I."/>
            <person name="LaButti K."/>
            <person name="Lindquist E.A."/>
            <person name="Lucas S."/>
            <person name="Salamov A.A."/>
            <person name="Bradshaw R.E."/>
            <person name="Ciuffetti L."/>
            <person name="Hamelin R.C."/>
            <person name="Kema G.H.J."/>
            <person name="Lawrence C."/>
            <person name="Scott J.A."/>
            <person name="Spatafora J.W."/>
            <person name="Turgeon B.G."/>
            <person name="de Wit P.J.G.M."/>
            <person name="Zhong S."/>
            <person name="Goodwin S.B."/>
            <person name="Grigoriev I.V."/>
        </authorList>
    </citation>
    <scope>NUCLEOTIDE SEQUENCE [LARGE SCALE GENOMIC DNA]</scope>
    <source>
        <strain evidence="12">NZE10 / CBS 128990</strain>
    </source>
</reference>
<dbReference type="PROSITE" id="PS50011">
    <property type="entry name" value="PROTEIN_KINASE_DOM"/>
    <property type="match status" value="1"/>
</dbReference>
<keyword evidence="6 8" id="KW-0067">ATP-binding</keyword>
<dbReference type="HOGENOM" id="CLU_016423_1_0_1"/>
<feature type="coiled-coil region" evidence="8">
    <location>
        <begin position="536"/>
        <end position="574"/>
    </location>
</feature>
<dbReference type="OMA" id="INCCSVF"/>
<comment type="subcellular location">
    <subcellularLocation>
        <location evidence="1 8">Cytoplasm</location>
    </subcellularLocation>
</comment>
<name>N1Q0X1_DOTSN</name>
<evidence type="ECO:0000256" key="4">
    <source>
        <dbReference type="ARBA" id="ARBA00022741"/>
    </source>
</evidence>
<feature type="domain" description="Protein kinase" evidence="10">
    <location>
        <begin position="287"/>
        <end position="576"/>
    </location>
</feature>
<dbReference type="HAMAP" id="MF_03181">
    <property type="entry name" value="PAN3"/>
    <property type="match status" value="1"/>
</dbReference>
<dbReference type="Pfam" id="PF18101">
    <property type="entry name" value="Pan3_CK"/>
    <property type="match status" value="1"/>
</dbReference>
<accession>N1Q0X1</accession>
<dbReference type="GO" id="GO:0004672">
    <property type="term" value="F:protein kinase activity"/>
    <property type="evidence" value="ECO:0007669"/>
    <property type="project" value="InterPro"/>
</dbReference>
<evidence type="ECO:0000313" key="11">
    <source>
        <dbReference type="EMBL" id="EME48099.1"/>
    </source>
</evidence>
<keyword evidence="3 8" id="KW-0507">mRNA processing</keyword>
<feature type="binding site" evidence="8">
    <location>
        <position position="316"/>
    </location>
    <ligand>
        <name>ATP</name>
        <dbReference type="ChEBI" id="CHEBI:30616"/>
    </ligand>
</feature>
<keyword evidence="7 8" id="KW-0175">Coiled coil</keyword>
<dbReference type="InterPro" id="IPR000719">
    <property type="entry name" value="Prot_kinase_dom"/>
</dbReference>
<dbReference type="InterPro" id="IPR030844">
    <property type="entry name" value="PAN3"/>
</dbReference>
<keyword evidence="2 8" id="KW-0963">Cytoplasm</keyword>
<gene>
    <name evidence="8" type="primary">PAN3</name>
    <name evidence="11" type="ORF">DOTSEDRAFT_167686</name>
</gene>
<evidence type="ECO:0000256" key="6">
    <source>
        <dbReference type="ARBA" id="ARBA00022840"/>
    </source>
</evidence>
<feature type="region of interest" description="Knob domain" evidence="8">
    <location>
        <begin position="575"/>
        <end position="687"/>
    </location>
</feature>
<comment type="function">
    <text evidence="8">Regulatory subunit of the poly(A)-nuclease (PAN) deadenylation complex, one of two cytoplasmic mRNA deadenylases involved in mRNA turnover. PAN specifically shortens poly(A) tails of RNA and the activity is stimulated by poly(A)-binding protein PAB1. PAN deadenylation is followed by rapid degradation of the shortened mRNA tails by the CCR4-NOT complex. Deadenylated mRNAs are then degraded by two alternative mechanisms, namely exosome-mediated 3'-5' exonucleolytic degradation, or deadenlyation-dependent mRNA decaping and subsequent 5'-3' exonucleolytic degradation by XRN1. May also be involved in post-transcriptional maturation of mRNA poly(A) tails. PAN3 acts as a positive regulator for PAN activity, recruiting the catalytic subunit PAN2 to mRNA via its interaction with RNA and with PAB1.</text>
</comment>
<dbReference type="AlphaFoldDB" id="N1Q0X1"/>
<evidence type="ECO:0000256" key="8">
    <source>
        <dbReference type="HAMAP-Rule" id="MF_03181"/>
    </source>
</evidence>
<keyword evidence="5" id="KW-0862">Zinc</keyword>
<comment type="domain">
    <text evidence="8">The pseudokinase domain, the coiled-coil (CC), and C-terminal knob domain (CK) form a structural unit (PKC) that forms an extensive high-affinity interaction surface for PAN2.</text>
</comment>
<feature type="region of interest" description="Disordered" evidence="9">
    <location>
        <begin position="1"/>
        <end position="22"/>
    </location>
</feature>
<evidence type="ECO:0000256" key="1">
    <source>
        <dbReference type="ARBA" id="ARBA00004496"/>
    </source>
</evidence>
<dbReference type="Gene3D" id="1.20.5.5160">
    <property type="match status" value="1"/>
</dbReference>
<comment type="similarity">
    <text evidence="8">Belongs to the protein kinase superfamily. PAN3 family.</text>
</comment>
<comment type="domain">
    <text evidence="8">Contains a pseudokinase domain. The protein kinase domain is predicted to be catalytically inactive because some of the residues important for catalytic activity are substituted and it lacks the equivalent of the binding site for a peptide substrate. However, it has retained an ATP-binding site and ATP-binding is required for mRNA degradation, stimulating the activity of the PAN2 nuclease in vitro. The nucleotide-binding site is juxtaposed to the RNase active site of PAN2 in the complex and may actually bind nucleosides of a poly(A) RNA rather than ATP, feeding the poly(A)-tail to the active site of the deadenylase and thus increasing the efficiency with which this distributive enzyme degrades oligo(A) RNAs.</text>
</comment>